<gene>
    <name evidence="8" type="ORF">A4X13_0g1663</name>
</gene>
<sequence length="494" mass="55725">MADRKHAKRRRLSSGREEDRDEVQEGKECVICLLDHAVDQTILPACSHSQYCFLCIVGWATLPRPASTQHGSTAASCPLCKTPIGPYVLHHLRGQHDASRYYLRPPLSPPHSNAHITESRRRGRRPQRPSREDPEDSLERTLAFRRRIYSHLVFSKHIASNRYTRWKPLPPPSAFRPESGSARDGIGTSTTTPTVGVSNWSPAVLQSRARAFLRRELLLFPHLNALGSGQDGQQERQAVCKSPSLSFVTTYIFSLLQTLDLRSDTMTRLLAEFLCPQSSSSPSSSTSSVAELFAHEFASWLRSPYRQLEQWDRSEWLQYDFSGVDSSRTHSHRSSGTSSRRADVPSEHRRRVSPPVLEPQQDVPADEEKVPPATTVVHKEEIRDLRAKLLNRLESERHLAQAHLETRLAQDPSFHKHSQSSEADAGEEGVDVEKEASLREILRARMAERQRLPEGKMKEVDGGADIDREDLLRSMLRSRGKAVPRLGDLTDGVT</sequence>
<keyword evidence="9" id="KW-1185">Reference proteome</keyword>
<dbReference type="SMART" id="SM00184">
    <property type="entry name" value="RING"/>
    <property type="match status" value="1"/>
</dbReference>
<dbReference type="EC" id="2.3.2.27" evidence="2"/>
<evidence type="ECO:0000256" key="5">
    <source>
        <dbReference type="ARBA" id="ARBA00023163"/>
    </source>
</evidence>
<protein>
    <recommendedName>
        <fullName evidence="2">RING-type E3 ubiquitin transferase</fullName>
        <ecNumber evidence="2">2.3.2.27</ecNumber>
    </recommendedName>
</protein>
<dbReference type="PANTHER" id="PTHR46077">
    <property type="entry name" value="E3 UBIQUITIN-PROTEIN LIGASE TOPORS"/>
    <property type="match status" value="1"/>
</dbReference>
<evidence type="ECO:0000313" key="8">
    <source>
        <dbReference type="EMBL" id="KAE8258473.1"/>
    </source>
</evidence>
<dbReference type="Gene3D" id="3.30.40.10">
    <property type="entry name" value="Zinc/RING finger domain, C3HC4 (zinc finger)"/>
    <property type="match status" value="1"/>
</dbReference>
<dbReference type="EMBL" id="LWDF02000069">
    <property type="protein sequence ID" value="KAE8258473.1"/>
    <property type="molecule type" value="Genomic_DNA"/>
</dbReference>
<dbReference type="OrthoDB" id="21204at2759"/>
<keyword evidence="5" id="KW-0804">Transcription</keyword>
<dbReference type="GO" id="GO:0000209">
    <property type="term" value="P:protein polyubiquitination"/>
    <property type="evidence" value="ECO:0007669"/>
    <property type="project" value="TreeGrafter"/>
</dbReference>
<feature type="region of interest" description="Disordered" evidence="6">
    <location>
        <begin position="170"/>
        <end position="193"/>
    </location>
</feature>
<dbReference type="SUPFAM" id="SSF57850">
    <property type="entry name" value="RING/U-box"/>
    <property type="match status" value="1"/>
</dbReference>
<dbReference type="AlphaFoldDB" id="A0A177TWE6"/>
<keyword evidence="3" id="KW-0808">Transferase</keyword>
<evidence type="ECO:0000256" key="3">
    <source>
        <dbReference type="ARBA" id="ARBA00022679"/>
    </source>
</evidence>
<keyword evidence="4" id="KW-0805">Transcription regulation</keyword>
<dbReference type="PROSITE" id="PS50089">
    <property type="entry name" value="ZF_RING_2"/>
    <property type="match status" value="1"/>
</dbReference>
<evidence type="ECO:0000256" key="6">
    <source>
        <dbReference type="SAM" id="MobiDB-lite"/>
    </source>
</evidence>
<evidence type="ECO:0000256" key="1">
    <source>
        <dbReference type="ARBA" id="ARBA00000900"/>
    </source>
</evidence>
<dbReference type="InterPro" id="IPR013083">
    <property type="entry name" value="Znf_RING/FYVE/PHD"/>
</dbReference>
<proteinExistence type="predicted"/>
<evidence type="ECO:0000313" key="9">
    <source>
        <dbReference type="Proteomes" id="UP000077521"/>
    </source>
</evidence>
<evidence type="ECO:0000256" key="4">
    <source>
        <dbReference type="ARBA" id="ARBA00023015"/>
    </source>
</evidence>
<comment type="catalytic activity">
    <reaction evidence="1">
        <text>S-ubiquitinyl-[E2 ubiquitin-conjugating enzyme]-L-cysteine + [acceptor protein]-L-lysine = [E2 ubiquitin-conjugating enzyme]-L-cysteine + N(6)-ubiquitinyl-[acceptor protein]-L-lysine.</text>
        <dbReference type="EC" id="2.3.2.27"/>
    </reaction>
</comment>
<feature type="region of interest" description="Disordered" evidence="6">
    <location>
        <begin position="101"/>
        <end position="138"/>
    </location>
</feature>
<dbReference type="InterPro" id="IPR001841">
    <property type="entry name" value="Znf_RING"/>
</dbReference>
<reference evidence="8" key="2">
    <citation type="journal article" date="2019" name="IMA Fungus">
        <title>Genome sequencing and comparison of five Tilletia species to identify candidate genes for the detection of regulated species infecting wheat.</title>
        <authorList>
            <person name="Nguyen H.D.T."/>
            <person name="Sultana T."/>
            <person name="Kesanakurti P."/>
            <person name="Hambleton S."/>
        </authorList>
    </citation>
    <scope>NUCLEOTIDE SEQUENCE</scope>
    <source>
        <strain evidence="8">DAOMC 236416</strain>
    </source>
</reference>
<evidence type="ECO:0000256" key="2">
    <source>
        <dbReference type="ARBA" id="ARBA00012483"/>
    </source>
</evidence>
<reference evidence="8" key="1">
    <citation type="submission" date="2016-04" db="EMBL/GenBank/DDBJ databases">
        <authorList>
            <person name="Nguyen H.D."/>
            <person name="Samba Siva P."/>
            <person name="Cullis J."/>
            <person name="Levesque C.A."/>
            <person name="Hambleton S."/>
        </authorList>
    </citation>
    <scope>NUCLEOTIDE SEQUENCE</scope>
    <source>
        <strain evidence="8">DAOMC 236416</strain>
    </source>
</reference>
<feature type="region of interest" description="Disordered" evidence="6">
    <location>
        <begin position="1"/>
        <end position="20"/>
    </location>
</feature>
<comment type="caution">
    <text evidence="8">The sequence shown here is derived from an EMBL/GenBank/DDBJ whole genome shotgun (WGS) entry which is preliminary data.</text>
</comment>
<organism evidence="8 9">
    <name type="scientific">Tilletia indica</name>
    <dbReference type="NCBI Taxonomy" id="43049"/>
    <lineage>
        <taxon>Eukaryota</taxon>
        <taxon>Fungi</taxon>
        <taxon>Dikarya</taxon>
        <taxon>Basidiomycota</taxon>
        <taxon>Ustilaginomycotina</taxon>
        <taxon>Exobasidiomycetes</taxon>
        <taxon>Tilletiales</taxon>
        <taxon>Tilletiaceae</taxon>
        <taxon>Tilletia</taxon>
    </lineage>
</organism>
<feature type="region of interest" description="Disordered" evidence="6">
    <location>
        <begin position="407"/>
        <end position="433"/>
    </location>
</feature>
<feature type="region of interest" description="Disordered" evidence="6">
    <location>
        <begin position="325"/>
        <end position="373"/>
    </location>
</feature>
<feature type="compositionally biased region" description="Basic residues" evidence="6">
    <location>
        <begin position="1"/>
        <end position="13"/>
    </location>
</feature>
<feature type="domain" description="RING-type" evidence="7">
    <location>
        <begin position="29"/>
        <end position="81"/>
    </location>
</feature>
<name>A0A177TWE6_9BASI</name>
<accession>A0A177TWE6</accession>
<dbReference type="GO" id="GO:0061630">
    <property type="term" value="F:ubiquitin protein ligase activity"/>
    <property type="evidence" value="ECO:0007669"/>
    <property type="project" value="UniProtKB-EC"/>
</dbReference>
<dbReference type="Proteomes" id="UP000077521">
    <property type="component" value="Unassembled WGS sequence"/>
</dbReference>
<dbReference type="GO" id="GO:0006513">
    <property type="term" value="P:protein monoubiquitination"/>
    <property type="evidence" value="ECO:0007669"/>
    <property type="project" value="TreeGrafter"/>
</dbReference>
<evidence type="ECO:0000259" key="7">
    <source>
        <dbReference type="PROSITE" id="PS50089"/>
    </source>
</evidence>
<dbReference type="PANTHER" id="PTHR46077:SF1">
    <property type="entry name" value="TOP1 BINDING ARGININE_SERINE RICH PROTEIN, E3 UBIQUITIN LIGASE"/>
    <property type="match status" value="1"/>
</dbReference>